<proteinExistence type="predicted"/>
<keyword evidence="2" id="KW-1185">Reference proteome</keyword>
<dbReference type="AlphaFoldDB" id="A0A3B0CDS8"/>
<dbReference type="SUPFAM" id="SSF52540">
    <property type="entry name" value="P-loop containing nucleoside triphosphate hydrolases"/>
    <property type="match status" value="1"/>
</dbReference>
<dbReference type="Proteomes" id="UP000282311">
    <property type="component" value="Unassembled WGS sequence"/>
</dbReference>
<gene>
    <name evidence="1" type="ORF">D7M11_15385</name>
</gene>
<dbReference type="CDD" id="cd02019">
    <property type="entry name" value="NK"/>
    <property type="match status" value="1"/>
</dbReference>
<dbReference type="InterPro" id="IPR027417">
    <property type="entry name" value="P-loop_NTPase"/>
</dbReference>
<dbReference type="EMBL" id="RBAH01000010">
    <property type="protein sequence ID" value="RKN83963.1"/>
    <property type="molecule type" value="Genomic_DNA"/>
</dbReference>
<evidence type="ECO:0008006" key="3">
    <source>
        <dbReference type="Google" id="ProtNLM"/>
    </source>
</evidence>
<reference evidence="1 2" key="1">
    <citation type="journal article" date="2007" name="Int. J. Syst. Evol. Microbiol.">
        <title>Paenibacillus ginsengarvi sp. nov., isolated from soil from ginseng cultivation.</title>
        <authorList>
            <person name="Yoon M.H."/>
            <person name="Ten L.N."/>
            <person name="Im W.T."/>
        </authorList>
    </citation>
    <scope>NUCLEOTIDE SEQUENCE [LARGE SCALE GENOMIC DNA]</scope>
    <source>
        <strain evidence="1 2">KCTC 13059</strain>
    </source>
</reference>
<evidence type="ECO:0000313" key="2">
    <source>
        <dbReference type="Proteomes" id="UP000282311"/>
    </source>
</evidence>
<name>A0A3B0CDS8_9BACL</name>
<evidence type="ECO:0000313" key="1">
    <source>
        <dbReference type="EMBL" id="RKN83963.1"/>
    </source>
</evidence>
<accession>A0A3B0CDS8</accession>
<comment type="caution">
    <text evidence="1">The sequence shown here is derived from an EMBL/GenBank/DDBJ whole genome shotgun (WGS) entry which is preliminary data.</text>
</comment>
<protein>
    <recommendedName>
        <fullName evidence="3">Chloramphenicol acetyltransferase</fullName>
    </recommendedName>
</protein>
<dbReference type="OrthoDB" id="8281890at2"/>
<sequence>MTVISIEGASAVGKTTTSAQLAASYGGFHIPEVNTWWKQRPVPEYREWWFERQADRWRITQEHLATHRFAVIDIDLFQPFWYNWAFDFTLFDRQSLEFVSHYYRKLILQQQIGFPDKYYVLSATEVELRKRKVEDTTRRRGGFEMNLQFVEPQKSYFRALNAFVPDLVHFIESVSVETNAELIMNTIPPGRRDHTYSIELFDYMVDWLGSHKASEFR</sequence>
<dbReference type="Gene3D" id="3.40.50.300">
    <property type="entry name" value="P-loop containing nucleotide triphosphate hydrolases"/>
    <property type="match status" value="1"/>
</dbReference>
<organism evidence="1 2">
    <name type="scientific">Paenibacillus ginsengarvi</name>
    <dbReference type="NCBI Taxonomy" id="400777"/>
    <lineage>
        <taxon>Bacteria</taxon>
        <taxon>Bacillati</taxon>
        <taxon>Bacillota</taxon>
        <taxon>Bacilli</taxon>
        <taxon>Bacillales</taxon>
        <taxon>Paenibacillaceae</taxon>
        <taxon>Paenibacillus</taxon>
    </lineage>
</organism>
<dbReference type="RefSeq" id="WP_120748127.1">
    <property type="nucleotide sequence ID" value="NZ_RBAH01000010.1"/>
</dbReference>